<dbReference type="Pfam" id="PF00385">
    <property type="entry name" value="Chromo"/>
    <property type="match status" value="2"/>
</dbReference>
<keyword evidence="2" id="KW-0539">Nucleus</keyword>
<evidence type="ECO:0000259" key="4">
    <source>
        <dbReference type="PROSITE" id="PS50013"/>
    </source>
</evidence>
<dbReference type="STRING" id="13249.T1ICV3"/>
<protein>
    <recommendedName>
        <fullName evidence="4">Chromo domain-containing protein</fullName>
    </recommendedName>
</protein>
<dbReference type="AlphaFoldDB" id="T1ICV3"/>
<dbReference type="SUPFAM" id="SSF54160">
    <property type="entry name" value="Chromo domain-like"/>
    <property type="match status" value="2"/>
</dbReference>
<dbReference type="InterPro" id="IPR023779">
    <property type="entry name" value="Chromodomain_CS"/>
</dbReference>
<dbReference type="CDD" id="cd00024">
    <property type="entry name" value="CD_CSD"/>
    <property type="match status" value="2"/>
</dbReference>
<dbReference type="GO" id="GO:0005634">
    <property type="term" value="C:nucleus"/>
    <property type="evidence" value="ECO:0007669"/>
    <property type="project" value="UniProtKB-SubCell"/>
</dbReference>
<sequence length="281" mass="32789">MTLMLISGSVMTEESSYDDLKKSQGADIEEDEADDEGEETEDPKHRKGKSTNDSDEEIEDDNKQQTNSEDSETEEEEVQVKNEAKTEHKNTGGEDDVEYEVECIVDDRKVKGRTQYRVRWKGFSTAHDTWENEENLDCENLLNEYLSSKGQSSNDESTEKKTNAQGNKKTRVDVRPDENGEFEVSRIIDMHVAKNGKHEYLVLWKGFPFSESSWEPEEHVKDTAAYERFLKKLEEAKSKTVKELRVSRRPTDRFTMTYHDKGRRLSRRFENKQRAKYFEAE</sequence>
<dbReference type="InterPro" id="IPR000953">
    <property type="entry name" value="Chromo/chromo_shadow_dom"/>
</dbReference>
<dbReference type="SMART" id="SM00298">
    <property type="entry name" value="CHROMO"/>
    <property type="match status" value="2"/>
</dbReference>
<dbReference type="EnsemblMetazoa" id="RPRC014123-RA">
    <property type="protein sequence ID" value="RPRC014123-PA"/>
    <property type="gene ID" value="RPRC014123"/>
</dbReference>
<dbReference type="GO" id="GO:0005694">
    <property type="term" value="C:chromosome"/>
    <property type="evidence" value="ECO:0007669"/>
    <property type="project" value="UniProtKB-ARBA"/>
</dbReference>
<dbReference type="InterPro" id="IPR016197">
    <property type="entry name" value="Chromo-like_dom_sf"/>
</dbReference>
<evidence type="ECO:0000313" key="6">
    <source>
        <dbReference type="Proteomes" id="UP000015103"/>
    </source>
</evidence>
<dbReference type="eggNOG" id="KOG1911">
    <property type="taxonomic scope" value="Eukaryota"/>
</dbReference>
<dbReference type="EMBL" id="ACPB03014597">
    <property type="status" value="NOT_ANNOTATED_CDS"/>
    <property type="molecule type" value="Genomic_DNA"/>
</dbReference>
<comment type="subcellular location">
    <subcellularLocation>
        <location evidence="1">Nucleus</location>
    </subcellularLocation>
</comment>
<feature type="region of interest" description="Disordered" evidence="3">
    <location>
        <begin position="1"/>
        <end position="101"/>
    </location>
</feature>
<feature type="region of interest" description="Disordered" evidence="3">
    <location>
        <begin position="148"/>
        <end position="172"/>
    </location>
</feature>
<evidence type="ECO:0000313" key="5">
    <source>
        <dbReference type="EnsemblMetazoa" id="RPRC014123-PA"/>
    </source>
</evidence>
<feature type="compositionally biased region" description="Basic and acidic residues" evidence="3">
    <location>
        <begin position="78"/>
        <end position="92"/>
    </location>
</feature>
<dbReference type="PANTHER" id="PTHR22812">
    <property type="entry name" value="CHROMOBOX PROTEIN"/>
    <property type="match status" value="1"/>
</dbReference>
<dbReference type="HOGENOM" id="CLU_991478_0_0_1"/>
<dbReference type="InterPro" id="IPR051219">
    <property type="entry name" value="Heterochromatin_chromo-domain"/>
</dbReference>
<reference evidence="5" key="1">
    <citation type="submission" date="2015-05" db="UniProtKB">
        <authorList>
            <consortium name="EnsemblMetazoa"/>
        </authorList>
    </citation>
    <scope>IDENTIFICATION</scope>
</reference>
<feature type="domain" description="Chromo" evidence="4">
    <location>
        <begin position="99"/>
        <end position="157"/>
    </location>
</feature>
<dbReference type="Gene3D" id="2.40.50.40">
    <property type="match status" value="2"/>
</dbReference>
<evidence type="ECO:0000256" key="3">
    <source>
        <dbReference type="SAM" id="MobiDB-lite"/>
    </source>
</evidence>
<accession>T1ICV3</accession>
<name>T1ICV3_RHOPR</name>
<dbReference type="OMA" id="TYHECDE"/>
<dbReference type="PROSITE" id="PS00598">
    <property type="entry name" value="CHROMO_1"/>
    <property type="match status" value="1"/>
</dbReference>
<evidence type="ECO:0000256" key="1">
    <source>
        <dbReference type="ARBA" id="ARBA00004123"/>
    </source>
</evidence>
<organism evidence="5 6">
    <name type="scientific">Rhodnius prolixus</name>
    <name type="common">Triatomid bug</name>
    <dbReference type="NCBI Taxonomy" id="13249"/>
    <lineage>
        <taxon>Eukaryota</taxon>
        <taxon>Metazoa</taxon>
        <taxon>Ecdysozoa</taxon>
        <taxon>Arthropoda</taxon>
        <taxon>Hexapoda</taxon>
        <taxon>Insecta</taxon>
        <taxon>Pterygota</taxon>
        <taxon>Neoptera</taxon>
        <taxon>Paraneoptera</taxon>
        <taxon>Hemiptera</taxon>
        <taxon>Heteroptera</taxon>
        <taxon>Panheteroptera</taxon>
        <taxon>Cimicomorpha</taxon>
        <taxon>Reduviidae</taxon>
        <taxon>Triatominae</taxon>
        <taxon>Rhodnius</taxon>
    </lineage>
</organism>
<proteinExistence type="predicted"/>
<dbReference type="InParanoid" id="T1ICV3"/>
<feature type="compositionally biased region" description="Acidic residues" evidence="3">
    <location>
        <begin position="27"/>
        <end position="41"/>
    </location>
</feature>
<dbReference type="InterPro" id="IPR023780">
    <property type="entry name" value="Chromo_domain"/>
</dbReference>
<dbReference type="Proteomes" id="UP000015103">
    <property type="component" value="Unassembled WGS sequence"/>
</dbReference>
<feature type="domain" description="Chromo" evidence="4">
    <location>
        <begin position="182"/>
        <end position="241"/>
    </location>
</feature>
<evidence type="ECO:0000256" key="2">
    <source>
        <dbReference type="ARBA" id="ARBA00023242"/>
    </source>
</evidence>
<dbReference type="PROSITE" id="PS50013">
    <property type="entry name" value="CHROMO_2"/>
    <property type="match status" value="2"/>
</dbReference>
<dbReference type="VEuPathDB" id="VectorBase:RPRC014123"/>
<keyword evidence="6" id="KW-1185">Reference proteome</keyword>